<evidence type="ECO:0000256" key="4">
    <source>
        <dbReference type="ARBA" id="ARBA00022475"/>
    </source>
</evidence>
<evidence type="ECO:0000256" key="7">
    <source>
        <dbReference type="ARBA" id="ARBA00023136"/>
    </source>
</evidence>
<evidence type="ECO:0000256" key="8">
    <source>
        <dbReference type="SAM" id="Phobius"/>
    </source>
</evidence>
<dbReference type="Pfam" id="PF03591">
    <property type="entry name" value="AzlC"/>
    <property type="match status" value="1"/>
</dbReference>
<evidence type="ECO:0000313" key="9">
    <source>
        <dbReference type="EMBL" id="PJI32451.1"/>
    </source>
</evidence>
<protein>
    <submittedName>
        <fullName evidence="9">Branched-chain amino acid ABC transporter permease</fullName>
    </submittedName>
</protein>
<organism evidence="9 10">
    <name type="scientific">Acinetobacter pseudolwoffii</name>
    <dbReference type="NCBI Taxonomy" id="2053287"/>
    <lineage>
        <taxon>Bacteria</taxon>
        <taxon>Pseudomonadati</taxon>
        <taxon>Pseudomonadota</taxon>
        <taxon>Gammaproteobacteria</taxon>
        <taxon>Moraxellales</taxon>
        <taxon>Moraxellaceae</taxon>
        <taxon>Acinetobacter</taxon>
    </lineage>
</organism>
<evidence type="ECO:0000256" key="3">
    <source>
        <dbReference type="ARBA" id="ARBA00022448"/>
    </source>
</evidence>
<dbReference type="AlphaFoldDB" id="A0A2H9UL78"/>
<dbReference type="GO" id="GO:0005886">
    <property type="term" value="C:plasma membrane"/>
    <property type="evidence" value="ECO:0007669"/>
    <property type="project" value="UniProtKB-SubCell"/>
</dbReference>
<dbReference type="PANTHER" id="PTHR34979:SF1">
    <property type="entry name" value="INNER MEMBRANE PROTEIN YGAZ"/>
    <property type="match status" value="1"/>
</dbReference>
<gene>
    <name evidence="9" type="ORF">CU320_08430</name>
</gene>
<name>A0A2H9UL78_9GAMM</name>
<evidence type="ECO:0000256" key="1">
    <source>
        <dbReference type="ARBA" id="ARBA00004651"/>
    </source>
</evidence>
<sequence length="249" mass="27545">MLLLRQSSTPALAHTDFSEFQRGMKDSIPMLLGIIPFALVLGATAIQKNFSVLEVPLLTGLNFAGGSEFAILEVWTSPPNLFMLLFITFLVNSRHLLMGASLVPYLKHLPNRKVLPALFFMVDESWALSLADAQRKQAQWGYRAAFSMPYYAGLCFCLYLMWVGFTTLGAMLGPVLGDINRWGFDMAFPAVFLVLMRSMWKGLSAARPWLVSLICAALAYLYLPAGWYVPIGALAGIVSAFFLIGEEEA</sequence>
<dbReference type="GO" id="GO:1903785">
    <property type="term" value="P:L-valine transmembrane transport"/>
    <property type="evidence" value="ECO:0007669"/>
    <property type="project" value="TreeGrafter"/>
</dbReference>
<keyword evidence="4" id="KW-1003">Cell membrane</keyword>
<feature type="transmembrane region" description="Helical" evidence="8">
    <location>
        <begin position="179"/>
        <end position="196"/>
    </location>
</feature>
<dbReference type="Proteomes" id="UP000242351">
    <property type="component" value="Unassembled WGS sequence"/>
</dbReference>
<keyword evidence="5 8" id="KW-0812">Transmembrane</keyword>
<evidence type="ECO:0000256" key="2">
    <source>
        <dbReference type="ARBA" id="ARBA00010735"/>
    </source>
</evidence>
<comment type="subcellular location">
    <subcellularLocation>
        <location evidence="1">Cell membrane</location>
        <topology evidence="1">Multi-pass membrane protein</topology>
    </subcellularLocation>
</comment>
<proteinExistence type="inferred from homology"/>
<keyword evidence="7 8" id="KW-0472">Membrane</keyword>
<keyword evidence="6 8" id="KW-1133">Transmembrane helix</keyword>
<comment type="caution">
    <text evidence="9">The sequence shown here is derived from an EMBL/GenBank/DDBJ whole genome shotgun (WGS) entry which is preliminary data.</text>
</comment>
<feature type="transmembrane region" description="Helical" evidence="8">
    <location>
        <begin position="203"/>
        <end position="221"/>
    </location>
</feature>
<feature type="transmembrane region" description="Helical" evidence="8">
    <location>
        <begin position="28"/>
        <end position="46"/>
    </location>
</feature>
<dbReference type="EMBL" id="PGOZ01000009">
    <property type="protein sequence ID" value="PJI32451.1"/>
    <property type="molecule type" value="Genomic_DNA"/>
</dbReference>
<dbReference type="InterPro" id="IPR011606">
    <property type="entry name" value="Brnchd-chn_aa_trnsp_permease"/>
</dbReference>
<evidence type="ECO:0000256" key="6">
    <source>
        <dbReference type="ARBA" id="ARBA00022989"/>
    </source>
</evidence>
<reference evidence="9 10" key="1">
    <citation type="submission" date="2017-11" db="EMBL/GenBank/DDBJ databases">
        <authorList>
            <person name="Han C.G."/>
        </authorList>
    </citation>
    <scope>NUCLEOTIDE SEQUENCE [LARGE SCALE GENOMIC DNA]</scope>
    <source>
        <strain evidence="9 10">ANC 5347</strain>
    </source>
</reference>
<evidence type="ECO:0000313" key="10">
    <source>
        <dbReference type="Proteomes" id="UP000242351"/>
    </source>
</evidence>
<dbReference type="RefSeq" id="WP_074383298.1">
    <property type="nucleotide sequence ID" value="NZ_CP083759.1"/>
</dbReference>
<comment type="similarity">
    <text evidence="2">Belongs to the AzlC family.</text>
</comment>
<evidence type="ECO:0000256" key="5">
    <source>
        <dbReference type="ARBA" id="ARBA00022692"/>
    </source>
</evidence>
<feature type="transmembrane region" description="Helical" evidence="8">
    <location>
        <begin position="150"/>
        <end position="173"/>
    </location>
</feature>
<keyword evidence="3" id="KW-0813">Transport</keyword>
<dbReference type="PANTHER" id="PTHR34979">
    <property type="entry name" value="INNER MEMBRANE PROTEIN YGAZ"/>
    <property type="match status" value="1"/>
</dbReference>
<accession>A0A2H9UL78</accession>
<reference evidence="9 10" key="2">
    <citation type="submission" date="2017-12" db="EMBL/GenBank/DDBJ databases">
        <title>Revising the taxonomy of the Acinetobacter lwoffii group: the description of Acinetobacter pseudolwoffii sp. nov. and emended description of Acinetobacter lwoffii.</title>
        <authorList>
            <person name="Nemec A."/>
        </authorList>
    </citation>
    <scope>NUCLEOTIDE SEQUENCE [LARGE SCALE GENOMIC DNA]</scope>
    <source>
        <strain evidence="9 10">ANC 5347</strain>
    </source>
</reference>